<dbReference type="Pfam" id="PF04773">
    <property type="entry name" value="FecR"/>
    <property type="match status" value="1"/>
</dbReference>
<dbReference type="EMBL" id="JAMGBA010000001">
    <property type="protein sequence ID" value="MCL6697867.1"/>
    <property type="molecule type" value="Genomic_DNA"/>
</dbReference>
<accession>A0ABT0RS79</accession>
<reference evidence="4 5" key="1">
    <citation type="submission" date="2022-05" db="EMBL/GenBank/DDBJ databases">
        <authorList>
            <person name="Jo J.-H."/>
            <person name="Im W.-T."/>
        </authorList>
    </citation>
    <scope>NUCLEOTIDE SEQUENCE [LARGE SCALE GENOMIC DNA]</scope>
    <source>
        <strain evidence="4 5">NSE70-1</strain>
    </source>
</reference>
<keyword evidence="5" id="KW-1185">Reference proteome</keyword>
<dbReference type="InterPro" id="IPR006860">
    <property type="entry name" value="FecR"/>
</dbReference>
<dbReference type="Proteomes" id="UP001203410">
    <property type="component" value="Unassembled WGS sequence"/>
</dbReference>
<feature type="domain" description="FecR N-terminal" evidence="3">
    <location>
        <begin position="9"/>
        <end position="46"/>
    </location>
</feature>
<keyword evidence="1" id="KW-1133">Transmembrane helix</keyword>
<dbReference type="Pfam" id="PF16220">
    <property type="entry name" value="DUF4880"/>
    <property type="match status" value="1"/>
</dbReference>
<evidence type="ECO:0000259" key="2">
    <source>
        <dbReference type="Pfam" id="PF04773"/>
    </source>
</evidence>
<dbReference type="Gene3D" id="2.60.120.1440">
    <property type="match status" value="1"/>
</dbReference>
<keyword evidence="1" id="KW-0812">Transmembrane</keyword>
<protein>
    <submittedName>
        <fullName evidence="4">FecR domain-containing protein</fullName>
    </submittedName>
</protein>
<name>A0ABT0RS79_9SPHN</name>
<dbReference type="RefSeq" id="WP_249903215.1">
    <property type="nucleotide sequence ID" value="NZ_JAMGBA010000001.1"/>
</dbReference>
<sequence length="304" mass="32225">MTQSANQQEAALDWLVRTNDPDFEAWDEFTAWLEADPTNADAYHALVESEERMSPFVEAMPAADVVAPERKRPRLAIAAGVAALAAAATAIVAPRMMAVEYSTGPGEIRVVSLGGQDRLVMNGETRLELAGFDRRTVHLAKGQVLLDLKDPGQDKIELLSGDLRLVDVGTVFEVARDGQDTRVVVSEGAVVADPGGAGLKLMPGQRLDTTDGAAVLQAMPADISSVGSFERGQLSYIDEPIGHVVADLHRSTGIDFSASAAISARRFSGTLSVAEVKRDPRSLAPLLGVSVEQAGQGWKLGGKV</sequence>
<keyword evidence="1" id="KW-0472">Membrane</keyword>
<feature type="domain" description="FecR protein" evidence="2">
    <location>
        <begin position="100"/>
        <end position="190"/>
    </location>
</feature>
<dbReference type="PANTHER" id="PTHR30273:SF2">
    <property type="entry name" value="PROTEIN FECR"/>
    <property type="match status" value="1"/>
</dbReference>
<dbReference type="InterPro" id="IPR012373">
    <property type="entry name" value="Ferrdict_sens_TM"/>
</dbReference>
<organism evidence="4 5">
    <name type="scientific">Sphingomonas caseinilyticus</name>
    <dbReference type="NCBI Taxonomy" id="2908205"/>
    <lineage>
        <taxon>Bacteria</taxon>
        <taxon>Pseudomonadati</taxon>
        <taxon>Pseudomonadota</taxon>
        <taxon>Alphaproteobacteria</taxon>
        <taxon>Sphingomonadales</taxon>
        <taxon>Sphingomonadaceae</taxon>
        <taxon>Sphingomonas</taxon>
    </lineage>
</organism>
<feature type="transmembrane region" description="Helical" evidence="1">
    <location>
        <begin position="75"/>
        <end position="93"/>
    </location>
</feature>
<dbReference type="PIRSF" id="PIRSF018266">
    <property type="entry name" value="FecR"/>
    <property type="match status" value="1"/>
</dbReference>
<gene>
    <name evidence="4" type="ORF">LZ496_03590</name>
</gene>
<evidence type="ECO:0000256" key="1">
    <source>
        <dbReference type="SAM" id="Phobius"/>
    </source>
</evidence>
<proteinExistence type="predicted"/>
<comment type="caution">
    <text evidence="4">The sequence shown here is derived from an EMBL/GenBank/DDBJ whole genome shotgun (WGS) entry which is preliminary data.</text>
</comment>
<evidence type="ECO:0000313" key="5">
    <source>
        <dbReference type="Proteomes" id="UP001203410"/>
    </source>
</evidence>
<dbReference type="InterPro" id="IPR032623">
    <property type="entry name" value="FecR_N"/>
</dbReference>
<evidence type="ECO:0000259" key="3">
    <source>
        <dbReference type="Pfam" id="PF16220"/>
    </source>
</evidence>
<evidence type="ECO:0000313" key="4">
    <source>
        <dbReference type="EMBL" id="MCL6697867.1"/>
    </source>
</evidence>
<dbReference type="PANTHER" id="PTHR30273">
    <property type="entry name" value="PERIPLASMIC SIGNAL SENSOR AND SIGMA FACTOR ACTIVATOR FECR-RELATED"/>
    <property type="match status" value="1"/>
</dbReference>